<sequence length="55" mass="6551">MTGNYRLTPRALEDLKSIGRYTLRQWGVRQRNQYLQDLVLNGWQNNPNWVSTDLT</sequence>
<name>A0A1R4GZQ3_9GAMM</name>
<organism evidence="2 3">
    <name type="scientific">Crenothrix polyspora</name>
    <dbReference type="NCBI Taxonomy" id="360316"/>
    <lineage>
        <taxon>Bacteria</taxon>
        <taxon>Pseudomonadati</taxon>
        <taxon>Pseudomonadota</taxon>
        <taxon>Gammaproteobacteria</taxon>
        <taxon>Methylococcales</taxon>
        <taxon>Crenotrichaceae</taxon>
        <taxon>Crenothrix</taxon>
    </lineage>
</organism>
<dbReference type="InterPro" id="IPR035093">
    <property type="entry name" value="RelE/ParE_toxin_dom_sf"/>
</dbReference>
<dbReference type="AlphaFoldDB" id="A0A1R4GZQ3"/>
<accession>A0A1R4GZQ3</accession>
<dbReference type="Gene3D" id="3.30.2310.20">
    <property type="entry name" value="RelE-like"/>
    <property type="match status" value="1"/>
</dbReference>
<dbReference type="RefSeq" id="WP_218780203.1">
    <property type="nucleotide sequence ID" value="NZ_FUKJ01000014.1"/>
</dbReference>
<dbReference type="Pfam" id="PF05016">
    <property type="entry name" value="ParE_toxin"/>
    <property type="match status" value="1"/>
</dbReference>
<keyword evidence="1" id="KW-1277">Toxin-antitoxin system</keyword>
<dbReference type="InterPro" id="IPR007712">
    <property type="entry name" value="RelE/ParE_toxin"/>
</dbReference>
<evidence type="ECO:0000313" key="3">
    <source>
        <dbReference type="Proteomes" id="UP000195442"/>
    </source>
</evidence>
<gene>
    <name evidence="2" type="ORF">CRENPOLYSF2_1100007</name>
</gene>
<keyword evidence="3" id="KW-1185">Reference proteome</keyword>
<evidence type="ECO:0000256" key="1">
    <source>
        <dbReference type="ARBA" id="ARBA00022649"/>
    </source>
</evidence>
<dbReference type="Proteomes" id="UP000195442">
    <property type="component" value="Unassembled WGS sequence"/>
</dbReference>
<dbReference type="EMBL" id="FUKJ01000014">
    <property type="protein sequence ID" value="SJM89300.1"/>
    <property type="molecule type" value="Genomic_DNA"/>
</dbReference>
<evidence type="ECO:0000313" key="2">
    <source>
        <dbReference type="EMBL" id="SJM89300.1"/>
    </source>
</evidence>
<evidence type="ECO:0008006" key="4">
    <source>
        <dbReference type="Google" id="ProtNLM"/>
    </source>
</evidence>
<protein>
    <recommendedName>
        <fullName evidence="4">Type II toxin-antitoxin system RelE/ParE family toxin</fullName>
    </recommendedName>
</protein>
<reference evidence="3" key="1">
    <citation type="submission" date="2017-02" db="EMBL/GenBank/DDBJ databases">
        <authorList>
            <person name="Daims H."/>
        </authorList>
    </citation>
    <scope>NUCLEOTIDE SEQUENCE [LARGE SCALE GENOMIC DNA]</scope>
</reference>
<proteinExistence type="predicted"/>